<feature type="transmembrane region" description="Helical" evidence="1">
    <location>
        <begin position="151"/>
        <end position="169"/>
    </location>
</feature>
<dbReference type="EMBL" id="HBGB01046875">
    <property type="protein sequence ID" value="CAD9072450.1"/>
    <property type="molecule type" value="Transcribed_RNA"/>
</dbReference>
<keyword evidence="1" id="KW-0812">Transmembrane</keyword>
<evidence type="ECO:0000256" key="1">
    <source>
        <dbReference type="SAM" id="Phobius"/>
    </source>
</evidence>
<evidence type="ECO:0000313" key="2">
    <source>
        <dbReference type="EMBL" id="CAD9072450.1"/>
    </source>
</evidence>
<organism evidence="3">
    <name type="scientific">Vitrella brassicaformis</name>
    <dbReference type="NCBI Taxonomy" id="1169539"/>
    <lineage>
        <taxon>Eukaryota</taxon>
        <taxon>Sar</taxon>
        <taxon>Alveolata</taxon>
        <taxon>Colpodellida</taxon>
        <taxon>Vitrellaceae</taxon>
        <taxon>Vitrella</taxon>
    </lineage>
</organism>
<name>A0A6U4I747_9ALVE</name>
<feature type="transmembrane region" description="Helical" evidence="1">
    <location>
        <begin position="189"/>
        <end position="208"/>
    </location>
</feature>
<gene>
    <name evidence="2" type="ORF">VBRA1451_LOCUS27533</name>
    <name evidence="3" type="ORF">VBRA1451_LOCUS27534</name>
</gene>
<feature type="transmembrane region" description="Helical" evidence="1">
    <location>
        <begin position="110"/>
        <end position="131"/>
    </location>
</feature>
<keyword evidence="1" id="KW-1133">Transmembrane helix</keyword>
<protein>
    <submittedName>
        <fullName evidence="3">Uncharacterized protein</fullName>
    </submittedName>
</protein>
<reference evidence="3" key="1">
    <citation type="submission" date="2021-01" db="EMBL/GenBank/DDBJ databases">
        <authorList>
            <person name="Corre E."/>
            <person name="Pelletier E."/>
            <person name="Niang G."/>
            <person name="Scheremetjew M."/>
            <person name="Finn R."/>
            <person name="Kale V."/>
            <person name="Holt S."/>
            <person name="Cochrane G."/>
            <person name="Meng A."/>
            <person name="Brown T."/>
            <person name="Cohen L."/>
        </authorList>
    </citation>
    <scope>NUCLEOTIDE SEQUENCE</scope>
    <source>
        <strain evidence="3">CCMP3346</strain>
    </source>
</reference>
<accession>A0A6U4I747</accession>
<keyword evidence="1" id="KW-0472">Membrane</keyword>
<dbReference type="AlphaFoldDB" id="A0A6U4I747"/>
<dbReference type="EMBL" id="HBGB01046876">
    <property type="protein sequence ID" value="CAD9072451.1"/>
    <property type="molecule type" value="Transcribed_RNA"/>
</dbReference>
<sequence length="232" mass="25735">MYLCVSGSRHENRSTVCHRLNLPRLRRSGDVSCDRQLHVRRLDHRMVHPIPQHWDLPQFYNTVVTSGFFCTAHGGIEEAAGARIDLQRLAQPDADDVPDVDTKGKSSGEAAGAAAIASIYIVLYLIGKFLAWVYHLDWTQPALLLVRPCKWLANVFFVTGFIFWLVFAAAEVKTDGGPSKIEMGEASRIAVAGIALTMASLAVEYWQLRSKGKPVIDVSKLDEEVLDQSANE</sequence>
<evidence type="ECO:0000313" key="3">
    <source>
        <dbReference type="EMBL" id="CAD9072451.1"/>
    </source>
</evidence>
<proteinExistence type="predicted"/>